<comment type="similarity">
    <text evidence="7 8">Belongs to the class I-like SAM-binding methyltransferase superfamily. C5-methyltransferase family.</text>
</comment>
<keyword evidence="2 7" id="KW-0489">Methyltransferase</keyword>
<keyword evidence="3 7" id="KW-0808">Transferase</keyword>
<evidence type="ECO:0000256" key="3">
    <source>
        <dbReference type="ARBA" id="ARBA00022679"/>
    </source>
</evidence>
<comment type="caution">
    <text evidence="9">The sequence shown here is derived from an EMBL/GenBank/DDBJ whole genome shotgun (WGS) entry which is preliminary data.</text>
</comment>
<evidence type="ECO:0000256" key="4">
    <source>
        <dbReference type="ARBA" id="ARBA00022691"/>
    </source>
</evidence>
<dbReference type="GO" id="GO:0032259">
    <property type="term" value="P:methylation"/>
    <property type="evidence" value="ECO:0007669"/>
    <property type="project" value="UniProtKB-KW"/>
</dbReference>
<dbReference type="RefSeq" id="WP_153317925.1">
    <property type="nucleotide sequence ID" value="NZ_WISP01000027.1"/>
</dbReference>
<dbReference type="NCBIfam" id="TIGR00675">
    <property type="entry name" value="dcm"/>
    <property type="match status" value="1"/>
</dbReference>
<reference evidence="9" key="1">
    <citation type="journal article" date="2013" name="Genome Biol.">
        <title>Comparative genomics of the core and accessory genomes of 48 Sinorhizobium strains comprising five genospecies.</title>
        <authorList>
            <person name="Sugawara M."/>
            <person name="Epstein B."/>
            <person name="Badgley B.D."/>
            <person name="Unno T."/>
            <person name="Xu L."/>
            <person name="Reese J."/>
            <person name="Gyaneshwar P."/>
            <person name="Denny R."/>
            <person name="Mudge J."/>
            <person name="Bharti A.K."/>
            <person name="Farmer A.D."/>
            <person name="May G.D."/>
            <person name="Woodward J.E."/>
            <person name="Medigue C."/>
            <person name="Vallenet D."/>
            <person name="Lajus A."/>
            <person name="Rouy Z."/>
            <person name="Martinez-Vaz B."/>
            <person name="Tiffin P."/>
            <person name="Young N.D."/>
            <person name="Sadowsky M.J."/>
        </authorList>
    </citation>
    <scope>NUCLEOTIDE SEQUENCE</scope>
    <source>
        <strain evidence="9">M30</strain>
    </source>
</reference>
<dbReference type="InterPro" id="IPR050390">
    <property type="entry name" value="C5-Methyltransferase"/>
</dbReference>
<feature type="active site" evidence="7">
    <location>
        <position position="79"/>
    </location>
</feature>
<evidence type="ECO:0000313" key="9">
    <source>
        <dbReference type="EMBL" id="MQW02817.1"/>
    </source>
</evidence>
<gene>
    <name evidence="9" type="primary">dcm</name>
    <name evidence="9" type="ORF">GHK45_02945</name>
</gene>
<dbReference type="InterPro" id="IPR001525">
    <property type="entry name" value="C5_MeTfrase"/>
</dbReference>
<dbReference type="InterPro" id="IPR029063">
    <property type="entry name" value="SAM-dependent_MTases_sf"/>
</dbReference>
<keyword evidence="4 7" id="KW-0949">S-adenosyl-L-methionine</keyword>
<evidence type="ECO:0000256" key="7">
    <source>
        <dbReference type="PROSITE-ProRule" id="PRU01016"/>
    </source>
</evidence>
<organism evidence="9">
    <name type="scientific">Rhizobium meliloti</name>
    <name type="common">Ensifer meliloti</name>
    <name type="synonym">Sinorhizobium meliloti</name>
    <dbReference type="NCBI Taxonomy" id="382"/>
    <lineage>
        <taxon>Bacteria</taxon>
        <taxon>Pseudomonadati</taxon>
        <taxon>Pseudomonadota</taxon>
        <taxon>Alphaproteobacteria</taxon>
        <taxon>Hyphomicrobiales</taxon>
        <taxon>Rhizobiaceae</taxon>
        <taxon>Sinorhizobium/Ensifer group</taxon>
        <taxon>Sinorhizobium</taxon>
    </lineage>
</organism>
<keyword evidence="5" id="KW-0680">Restriction system</keyword>
<comment type="catalytic activity">
    <reaction evidence="6">
        <text>a 2'-deoxycytidine in DNA + S-adenosyl-L-methionine = a 5-methyl-2'-deoxycytidine in DNA + S-adenosyl-L-homocysteine + H(+)</text>
        <dbReference type="Rhea" id="RHEA:13681"/>
        <dbReference type="Rhea" id="RHEA-COMP:11369"/>
        <dbReference type="Rhea" id="RHEA-COMP:11370"/>
        <dbReference type="ChEBI" id="CHEBI:15378"/>
        <dbReference type="ChEBI" id="CHEBI:57856"/>
        <dbReference type="ChEBI" id="CHEBI:59789"/>
        <dbReference type="ChEBI" id="CHEBI:85452"/>
        <dbReference type="ChEBI" id="CHEBI:85454"/>
        <dbReference type="EC" id="2.1.1.37"/>
    </reaction>
</comment>
<dbReference type="Gene3D" id="3.90.120.10">
    <property type="entry name" value="DNA Methylase, subunit A, domain 2"/>
    <property type="match status" value="1"/>
</dbReference>
<dbReference type="PROSITE" id="PS51679">
    <property type="entry name" value="SAM_MT_C5"/>
    <property type="match status" value="1"/>
</dbReference>
<dbReference type="SUPFAM" id="SSF53335">
    <property type="entry name" value="S-adenosyl-L-methionine-dependent methyltransferases"/>
    <property type="match status" value="1"/>
</dbReference>
<dbReference type="GO" id="GO:0044027">
    <property type="term" value="P:negative regulation of gene expression via chromosomal CpG island methylation"/>
    <property type="evidence" value="ECO:0007669"/>
    <property type="project" value="TreeGrafter"/>
</dbReference>
<proteinExistence type="inferred from homology"/>
<evidence type="ECO:0000256" key="6">
    <source>
        <dbReference type="ARBA" id="ARBA00047422"/>
    </source>
</evidence>
<dbReference type="Gene3D" id="3.40.50.150">
    <property type="entry name" value="Vaccinia Virus protein VP39"/>
    <property type="match status" value="1"/>
</dbReference>
<evidence type="ECO:0000256" key="1">
    <source>
        <dbReference type="ARBA" id="ARBA00011975"/>
    </source>
</evidence>
<protein>
    <recommendedName>
        <fullName evidence="1">DNA (cytosine-5-)-methyltransferase</fullName>
        <ecNumber evidence="1">2.1.1.37</ecNumber>
    </recommendedName>
</protein>
<dbReference type="PANTHER" id="PTHR10629">
    <property type="entry name" value="CYTOSINE-SPECIFIC METHYLTRANSFERASE"/>
    <property type="match status" value="1"/>
</dbReference>
<name>A0A6A7ZLT4_RHIML</name>
<dbReference type="EMBL" id="WISP01000027">
    <property type="protein sequence ID" value="MQW02817.1"/>
    <property type="molecule type" value="Genomic_DNA"/>
</dbReference>
<dbReference type="GO" id="GO:0003677">
    <property type="term" value="F:DNA binding"/>
    <property type="evidence" value="ECO:0007669"/>
    <property type="project" value="TreeGrafter"/>
</dbReference>
<dbReference type="AlphaFoldDB" id="A0A6A7ZLT4"/>
<evidence type="ECO:0000256" key="5">
    <source>
        <dbReference type="ARBA" id="ARBA00022747"/>
    </source>
</evidence>
<dbReference type="PRINTS" id="PR00105">
    <property type="entry name" value="C5METTRFRASE"/>
</dbReference>
<evidence type="ECO:0000256" key="2">
    <source>
        <dbReference type="ARBA" id="ARBA00022603"/>
    </source>
</evidence>
<sequence>MQSAELFAGCGGLALGMSRAGFRHQHMAEFDRDAVATVLHNKAKGVEHVRDWPMDLQDVREIDWKRLTSLDLVSGGPPCQPFGIGGKKRGQEDHRDMWPEAIRAVREAKPRSFLFENVRNLAGPRFRPYLEWIVSHLERPGMARETGESHAEHHARLAASRTRKEFNVVWQLVNAADFGAAQIRHRVLIFGIRSDLNVLPTPMTPTHSRDRLLWEQYITGEYWTRHGLKKGRVPILLQDRARVERLKRADVEPAGAPWVTLRDALRGLGEPDGKCNHVLQVGARVYPGHTGSPLDLPAKALKAGDHGVPGGENMMVRDDGSVRYFTTREAARLVGLPDDYEFPRSWTESMRQLGNAVPAALGAAAGGWLAAQLDGGKASSGLASARRAA</sequence>
<dbReference type="Pfam" id="PF00145">
    <property type="entry name" value="DNA_methylase"/>
    <property type="match status" value="2"/>
</dbReference>
<dbReference type="GO" id="GO:0009307">
    <property type="term" value="P:DNA restriction-modification system"/>
    <property type="evidence" value="ECO:0007669"/>
    <property type="project" value="UniProtKB-KW"/>
</dbReference>
<accession>A0A6A7ZLT4</accession>
<dbReference type="GO" id="GO:0003886">
    <property type="term" value="F:DNA (cytosine-5-)-methyltransferase activity"/>
    <property type="evidence" value="ECO:0007669"/>
    <property type="project" value="UniProtKB-EC"/>
</dbReference>
<evidence type="ECO:0000256" key="8">
    <source>
        <dbReference type="RuleBase" id="RU000416"/>
    </source>
</evidence>
<dbReference type="PANTHER" id="PTHR10629:SF52">
    <property type="entry name" value="DNA (CYTOSINE-5)-METHYLTRANSFERASE 1"/>
    <property type="match status" value="1"/>
</dbReference>
<dbReference type="EC" id="2.1.1.37" evidence="1"/>